<evidence type="ECO:0008006" key="8">
    <source>
        <dbReference type="Google" id="ProtNLM"/>
    </source>
</evidence>
<dbReference type="Gene3D" id="3.20.20.70">
    <property type="entry name" value="Aldolase class I"/>
    <property type="match status" value="1"/>
</dbReference>
<dbReference type="AlphaFoldDB" id="A0A176WLY9"/>
<sequence>MSAAPGLGLFRGAAGDLCRESLRRGGYGSLSAQKASQLVKKGRKLGIISASSSAGSSTESARDQNGGAALFPLSSVQSTLHRLRRAGIIACLRTTSADVALDAARAALDGGLTTVEVTMTTPSAAKIIDCLVREYPSATIGAGTVLSMQEAEVAKQAGAKFLTSPVTMEDMVRAHKDGPVLFIPGTMTPTEVVTAHCLGACAVKLFPVALLGGVQYALALQRTLPHIPLIVSSGISLDMVEPYFSAGVMAVIVSDAVFGKAALETRDYSKIKTLASAAASKCLSRSTET</sequence>
<dbReference type="InterPro" id="IPR000887">
    <property type="entry name" value="Aldlse_KDPG_KHG"/>
</dbReference>
<keyword evidence="5" id="KW-0119">Carbohydrate metabolism</keyword>
<evidence type="ECO:0000256" key="4">
    <source>
        <dbReference type="ARBA" id="ARBA00023239"/>
    </source>
</evidence>
<name>A0A176WLY9_MARPO</name>
<reference evidence="6" key="1">
    <citation type="submission" date="2016-03" db="EMBL/GenBank/DDBJ databases">
        <title>Mechanisms controlling the formation of the plant cell surface in tip-growing cells are functionally conserved among land plants.</title>
        <authorList>
            <person name="Honkanen S."/>
            <person name="Jones V.A."/>
            <person name="Morieri G."/>
            <person name="Champion C."/>
            <person name="Hetherington A.J."/>
            <person name="Kelly S."/>
            <person name="Saint-Marcoux D."/>
            <person name="Proust H."/>
            <person name="Prescott H."/>
            <person name="Dolan L."/>
        </authorList>
    </citation>
    <scope>NUCLEOTIDE SEQUENCE [LARGE SCALE GENOMIC DNA]</scope>
    <source>
        <tissue evidence="6">Whole gametophyte</tissue>
    </source>
</reference>
<dbReference type="NCBIfam" id="TIGR01182">
    <property type="entry name" value="eda"/>
    <property type="match status" value="1"/>
</dbReference>
<keyword evidence="7" id="KW-1185">Reference proteome</keyword>
<organism evidence="6 7">
    <name type="scientific">Marchantia polymorpha subsp. ruderalis</name>
    <dbReference type="NCBI Taxonomy" id="1480154"/>
    <lineage>
        <taxon>Eukaryota</taxon>
        <taxon>Viridiplantae</taxon>
        <taxon>Streptophyta</taxon>
        <taxon>Embryophyta</taxon>
        <taxon>Marchantiophyta</taxon>
        <taxon>Marchantiopsida</taxon>
        <taxon>Marchantiidae</taxon>
        <taxon>Marchantiales</taxon>
        <taxon>Marchantiaceae</taxon>
        <taxon>Marchantia</taxon>
    </lineage>
</organism>
<dbReference type="InterPro" id="IPR013785">
    <property type="entry name" value="Aldolase_TIM"/>
</dbReference>
<dbReference type="SUPFAM" id="SSF51569">
    <property type="entry name" value="Aldolase"/>
    <property type="match status" value="1"/>
</dbReference>
<accession>A0A176WLY9</accession>
<comment type="pathway">
    <text evidence="1">Carbohydrate acid metabolism.</text>
</comment>
<dbReference type="Proteomes" id="UP000077202">
    <property type="component" value="Unassembled WGS sequence"/>
</dbReference>
<dbReference type="CDD" id="cd00452">
    <property type="entry name" value="KDPG_aldolase"/>
    <property type="match status" value="1"/>
</dbReference>
<evidence type="ECO:0000256" key="1">
    <source>
        <dbReference type="ARBA" id="ARBA00004761"/>
    </source>
</evidence>
<comment type="subunit">
    <text evidence="3">Homotrimer.</text>
</comment>
<protein>
    <recommendedName>
        <fullName evidence="8">2-dehydro-3-deoxyphosphogluconate aldolase</fullName>
    </recommendedName>
</protein>
<gene>
    <name evidence="6" type="ORF">AXG93_4280s1080</name>
</gene>
<dbReference type="Pfam" id="PF01081">
    <property type="entry name" value="Aldolase"/>
    <property type="match status" value="1"/>
</dbReference>
<evidence type="ECO:0000256" key="2">
    <source>
        <dbReference type="ARBA" id="ARBA00006906"/>
    </source>
</evidence>
<keyword evidence="4" id="KW-0456">Lyase</keyword>
<evidence type="ECO:0000256" key="3">
    <source>
        <dbReference type="ARBA" id="ARBA00011233"/>
    </source>
</evidence>
<dbReference type="EMBL" id="LVLJ01000456">
    <property type="protein sequence ID" value="OAE34059.1"/>
    <property type="molecule type" value="Genomic_DNA"/>
</dbReference>
<comment type="caution">
    <text evidence="6">The sequence shown here is derived from an EMBL/GenBank/DDBJ whole genome shotgun (WGS) entry which is preliminary data.</text>
</comment>
<proteinExistence type="inferred from homology"/>
<dbReference type="PANTHER" id="PTHR30246:SF1">
    <property type="entry name" value="2-DEHYDRO-3-DEOXY-6-PHOSPHOGALACTONATE ALDOLASE-RELATED"/>
    <property type="match status" value="1"/>
</dbReference>
<dbReference type="PANTHER" id="PTHR30246">
    <property type="entry name" value="2-KETO-3-DEOXY-6-PHOSPHOGLUCONATE ALDOLASE"/>
    <property type="match status" value="1"/>
</dbReference>
<evidence type="ECO:0000313" key="7">
    <source>
        <dbReference type="Proteomes" id="UP000077202"/>
    </source>
</evidence>
<comment type="similarity">
    <text evidence="2">Belongs to the KHG/KDPG aldolase family.</text>
</comment>
<dbReference type="GO" id="GO:0016829">
    <property type="term" value="F:lyase activity"/>
    <property type="evidence" value="ECO:0007669"/>
    <property type="project" value="UniProtKB-KW"/>
</dbReference>
<evidence type="ECO:0000256" key="5">
    <source>
        <dbReference type="ARBA" id="ARBA00023277"/>
    </source>
</evidence>
<evidence type="ECO:0000313" key="6">
    <source>
        <dbReference type="EMBL" id="OAE34059.1"/>
    </source>
</evidence>